<name>A0A1E5UF66_9FLAO</name>
<dbReference type="AlphaFoldDB" id="A0A1E5UF66"/>
<protein>
    <submittedName>
        <fullName evidence="3">Glycosyl transferase 2 family protein</fullName>
    </submittedName>
</protein>
<evidence type="ECO:0000313" key="4">
    <source>
        <dbReference type="Proteomes" id="UP000095601"/>
    </source>
</evidence>
<dbReference type="SUPFAM" id="SSF53448">
    <property type="entry name" value="Nucleotide-diphospho-sugar transferases"/>
    <property type="match status" value="1"/>
</dbReference>
<organism evidence="3 4">
    <name type="scientific">Cloacibacterium normanense</name>
    <dbReference type="NCBI Taxonomy" id="237258"/>
    <lineage>
        <taxon>Bacteria</taxon>
        <taxon>Pseudomonadati</taxon>
        <taxon>Bacteroidota</taxon>
        <taxon>Flavobacteriia</taxon>
        <taxon>Flavobacteriales</taxon>
        <taxon>Weeksellaceae</taxon>
    </lineage>
</organism>
<dbReference type="PANTHER" id="PTHR22916">
    <property type="entry name" value="GLYCOSYLTRANSFERASE"/>
    <property type="match status" value="1"/>
</dbReference>
<keyword evidence="1" id="KW-1133">Transmembrane helix</keyword>
<sequence length="299" mass="34539">MKLLTIFTPTFNRASLLPRLYESLKAQTNQDFVWMIVNDGSSDHTDEVVQGFIDEKVLEIQYIKQKNQGMHGAHNTAYENCKTVLNTCVDDDDKMPENAVEVILEKWNSLGEKQKKYSGIIALDAHFDGQLIGTAFSTESTTLEDFYLNGGSGDKKLIYRTEIMNKYPKYPIFEGEKYVGLGYKYLLADQDYELATLNEVVCLVDYQPEGSSNNMWRQYYKNPKGFAFIRKQGMLLSKSRKKRLLDIIHYVSHSFKSRNGRFIAESPRKFLTIAMIPLGFVLYLYTIYQNKKQGGLYHR</sequence>
<dbReference type="RefSeq" id="WP_069798121.1">
    <property type="nucleotide sequence ID" value="NZ_CP034157.1"/>
</dbReference>
<evidence type="ECO:0000313" key="3">
    <source>
        <dbReference type="EMBL" id="OEL11437.1"/>
    </source>
</evidence>
<comment type="caution">
    <text evidence="3">The sequence shown here is derived from an EMBL/GenBank/DDBJ whole genome shotgun (WGS) entry which is preliminary data.</text>
</comment>
<keyword evidence="4" id="KW-1185">Reference proteome</keyword>
<feature type="transmembrane region" description="Helical" evidence="1">
    <location>
        <begin position="270"/>
        <end position="288"/>
    </location>
</feature>
<accession>A0A1E5UF66</accession>
<evidence type="ECO:0000256" key="1">
    <source>
        <dbReference type="SAM" id="Phobius"/>
    </source>
</evidence>
<keyword evidence="1" id="KW-0812">Transmembrane</keyword>
<dbReference type="Pfam" id="PF00535">
    <property type="entry name" value="Glycos_transf_2"/>
    <property type="match status" value="1"/>
</dbReference>
<dbReference type="KEGG" id="cnr:EB819_08485"/>
<dbReference type="STRING" id="237258.SAMN04489756_11030"/>
<dbReference type="InterPro" id="IPR029044">
    <property type="entry name" value="Nucleotide-diphossugar_trans"/>
</dbReference>
<feature type="domain" description="Glycosyltransferase 2-like" evidence="2">
    <location>
        <begin position="5"/>
        <end position="109"/>
    </location>
</feature>
<dbReference type="PATRIC" id="fig|237258.4.peg.2239"/>
<dbReference type="GO" id="GO:0016758">
    <property type="term" value="F:hexosyltransferase activity"/>
    <property type="evidence" value="ECO:0007669"/>
    <property type="project" value="UniProtKB-ARBA"/>
</dbReference>
<dbReference type="CDD" id="cd00761">
    <property type="entry name" value="Glyco_tranf_GTA_type"/>
    <property type="match status" value="1"/>
</dbReference>
<dbReference type="Gene3D" id="3.90.550.10">
    <property type="entry name" value="Spore Coat Polysaccharide Biosynthesis Protein SpsA, Chain A"/>
    <property type="match status" value="1"/>
</dbReference>
<dbReference type="Proteomes" id="UP000095601">
    <property type="component" value="Unassembled WGS sequence"/>
</dbReference>
<keyword evidence="3" id="KW-0808">Transferase</keyword>
<dbReference type="InterPro" id="IPR001173">
    <property type="entry name" value="Glyco_trans_2-like"/>
</dbReference>
<reference evidence="3 4" key="1">
    <citation type="submission" date="2016-09" db="EMBL/GenBank/DDBJ databases">
        <authorList>
            <person name="Capua I."/>
            <person name="De Benedictis P."/>
            <person name="Joannis T."/>
            <person name="Lombin L.H."/>
            <person name="Cattoli G."/>
        </authorList>
    </citation>
    <scope>NUCLEOTIDE SEQUENCE [LARGE SCALE GENOMIC DNA]</scope>
    <source>
        <strain evidence="3 4">NRS-1</strain>
    </source>
</reference>
<gene>
    <name evidence="3" type="ORF">BHF72_2078</name>
</gene>
<proteinExistence type="predicted"/>
<keyword evidence="1" id="KW-0472">Membrane</keyword>
<dbReference type="OrthoDB" id="9810303at2"/>
<dbReference type="PANTHER" id="PTHR22916:SF3">
    <property type="entry name" value="UDP-GLCNAC:BETAGAL BETA-1,3-N-ACETYLGLUCOSAMINYLTRANSFERASE-LIKE PROTEIN 1"/>
    <property type="match status" value="1"/>
</dbReference>
<evidence type="ECO:0000259" key="2">
    <source>
        <dbReference type="Pfam" id="PF00535"/>
    </source>
</evidence>
<dbReference type="EMBL" id="MKGI01000041">
    <property type="protein sequence ID" value="OEL11437.1"/>
    <property type="molecule type" value="Genomic_DNA"/>
</dbReference>